<dbReference type="EMBL" id="MU268196">
    <property type="protein sequence ID" value="KAH7905418.1"/>
    <property type="molecule type" value="Genomic_DNA"/>
</dbReference>
<evidence type="ECO:0000313" key="1">
    <source>
        <dbReference type="EMBL" id="KAH7905418.1"/>
    </source>
</evidence>
<sequence>MDDSRTSRKHYLSSSPSPPPVTGFQIPVKAPTSAYDGRSAFAAAPTRGRRTGVTSAPASRSTSRRAPHDVTSTPSRGGSPAPSMSSTKGKSSQKRSKGDSIKGEIESVGSGTQSLMTSFSEMSERKTARDLAKYSLQQQRESYQNAREERTQVEASNAISHEREMTRIKAQVEASNAESRVIQLKNQMLDREIQLLTLKASLKMGEDN</sequence>
<accession>A0ACB7ZXG5</accession>
<organism evidence="1 2">
    <name type="scientific">Hygrophoropsis aurantiaca</name>
    <dbReference type="NCBI Taxonomy" id="72124"/>
    <lineage>
        <taxon>Eukaryota</taxon>
        <taxon>Fungi</taxon>
        <taxon>Dikarya</taxon>
        <taxon>Basidiomycota</taxon>
        <taxon>Agaricomycotina</taxon>
        <taxon>Agaricomycetes</taxon>
        <taxon>Agaricomycetidae</taxon>
        <taxon>Boletales</taxon>
        <taxon>Coniophorineae</taxon>
        <taxon>Hygrophoropsidaceae</taxon>
        <taxon>Hygrophoropsis</taxon>
    </lineage>
</organism>
<comment type="caution">
    <text evidence="1">The sequence shown here is derived from an EMBL/GenBank/DDBJ whole genome shotgun (WGS) entry which is preliminary data.</text>
</comment>
<name>A0ACB7ZXG5_9AGAM</name>
<evidence type="ECO:0000313" key="2">
    <source>
        <dbReference type="Proteomes" id="UP000790377"/>
    </source>
</evidence>
<keyword evidence="2" id="KW-1185">Reference proteome</keyword>
<protein>
    <submittedName>
        <fullName evidence="1">Uncharacterized protein</fullName>
    </submittedName>
</protein>
<dbReference type="Proteomes" id="UP000790377">
    <property type="component" value="Unassembled WGS sequence"/>
</dbReference>
<gene>
    <name evidence="1" type="ORF">BJ138DRAFT_1229820</name>
</gene>
<reference evidence="1" key="1">
    <citation type="journal article" date="2021" name="New Phytol.">
        <title>Evolutionary innovations through gain and loss of genes in the ectomycorrhizal Boletales.</title>
        <authorList>
            <person name="Wu G."/>
            <person name="Miyauchi S."/>
            <person name="Morin E."/>
            <person name="Kuo A."/>
            <person name="Drula E."/>
            <person name="Varga T."/>
            <person name="Kohler A."/>
            <person name="Feng B."/>
            <person name="Cao Y."/>
            <person name="Lipzen A."/>
            <person name="Daum C."/>
            <person name="Hundley H."/>
            <person name="Pangilinan J."/>
            <person name="Johnson J."/>
            <person name="Barry K."/>
            <person name="LaButti K."/>
            <person name="Ng V."/>
            <person name="Ahrendt S."/>
            <person name="Min B."/>
            <person name="Choi I.G."/>
            <person name="Park H."/>
            <person name="Plett J.M."/>
            <person name="Magnuson J."/>
            <person name="Spatafora J.W."/>
            <person name="Nagy L.G."/>
            <person name="Henrissat B."/>
            <person name="Grigoriev I.V."/>
            <person name="Yang Z.L."/>
            <person name="Xu J."/>
            <person name="Martin F.M."/>
        </authorList>
    </citation>
    <scope>NUCLEOTIDE SEQUENCE</scope>
    <source>
        <strain evidence="1">ATCC 28755</strain>
    </source>
</reference>
<proteinExistence type="predicted"/>